<proteinExistence type="predicted"/>
<keyword evidence="2" id="KW-0274">FAD</keyword>
<keyword evidence="3" id="KW-0560">Oxidoreductase</keyword>
<dbReference type="PANTHER" id="PTHR23023">
    <property type="entry name" value="DIMETHYLANILINE MONOOXYGENASE"/>
    <property type="match status" value="1"/>
</dbReference>
<dbReference type="Gene3D" id="3.50.50.60">
    <property type="entry name" value="FAD/NAD(P)-binding domain"/>
    <property type="match status" value="2"/>
</dbReference>
<evidence type="ECO:0000313" key="5">
    <source>
        <dbReference type="Proteomes" id="UP000308092"/>
    </source>
</evidence>
<keyword evidence="1" id="KW-0285">Flavoprotein</keyword>
<dbReference type="VEuPathDB" id="FungiDB:EYZ11_011498"/>
<sequence>MRYRIPVDMHYLGQKTNTCTEVHRAGPELPPLGGYEAMDLTIMWTNLFDSLIPAGFLCLVLNNLIIMSSAGPETYDVVVIGAAPDSKLLIVDDGGTIGGCWNREKIYPNLYAQINPPKFEYSMWPMKPEGVTKDGYIPADTIHEYLNSFAEEFKLVQRTRLNTRVLEIDRIADRRRWSITVNNGANLLCEKLIYATGPTSNPIVPRFPSDGFTSPVVHSQVIGEHLQWIEKNCRRVTVVGGAKSAFDTVYMLVKAGQHVDWLVRDSPSGVAAMAAPTVLGLWSNVDHVATRMAANFSPSIMNTSGFWYHFLQRTYIGRAITRLYWRVPTFLAEQHAGYSANEQLGKLRPHPPGAGMFWGSGGIGVASAPEFWKVLHSGDITIRKGVEIKTLSRGNVVNLQDGDSFQTDFVILCTGYDKGYMAMTPQLREECGLNYSMNDDDPSSRWRNMDTRAAALVDEKLPFLKNPPSPPCHSESKPSHGPSRHYRRLIVPGLAANGDRSILFPGQIHSVFTPLTAEVQALWGAAFMLGYLDLPSQKEMEFEAAVFNAWTRKRYLEQGKKHAYILYDFMSYIDTLMGDLGLKTKRKSNPLAEQFAPYHPGDYRGGVDYIQNENIRFPTLLLFASGVFKNCGS</sequence>
<dbReference type="InterPro" id="IPR050346">
    <property type="entry name" value="FMO-like"/>
</dbReference>
<comment type="caution">
    <text evidence="4">The sequence shown here is derived from an EMBL/GenBank/DDBJ whole genome shotgun (WGS) entry which is preliminary data.</text>
</comment>
<keyword evidence="5" id="KW-1185">Reference proteome</keyword>
<name>A0A4S3J4U1_9EURO</name>
<dbReference type="STRING" id="1220188.A0A4S3J4U1"/>
<accession>A0A4S3J4U1</accession>
<dbReference type="Pfam" id="PF13738">
    <property type="entry name" value="Pyr_redox_3"/>
    <property type="match status" value="1"/>
</dbReference>
<reference evidence="4 5" key="1">
    <citation type="submission" date="2019-03" db="EMBL/GenBank/DDBJ databases">
        <title>The genome sequence of a newly discovered highly antifungal drug resistant Aspergillus species, Aspergillus tanneri NIH 1004.</title>
        <authorList>
            <person name="Mounaud S."/>
            <person name="Singh I."/>
            <person name="Joardar V."/>
            <person name="Pakala S."/>
            <person name="Pakala S."/>
            <person name="Venepally P."/>
            <person name="Hoover J."/>
            <person name="Nierman W."/>
            <person name="Chung J."/>
            <person name="Losada L."/>
        </authorList>
    </citation>
    <scope>NUCLEOTIDE SEQUENCE [LARGE SCALE GENOMIC DNA]</scope>
    <source>
        <strain evidence="4 5">NIH1004</strain>
    </source>
</reference>
<protein>
    <recommendedName>
        <fullName evidence="6">L-ornithine N(5)-oxygenase</fullName>
    </recommendedName>
</protein>
<evidence type="ECO:0000256" key="2">
    <source>
        <dbReference type="ARBA" id="ARBA00022827"/>
    </source>
</evidence>
<gene>
    <name evidence="4" type="ORF">EYZ11_011498</name>
</gene>
<dbReference type="SUPFAM" id="SSF51905">
    <property type="entry name" value="FAD/NAD(P)-binding domain"/>
    <property type="match status" value="2"/>
</dbReference>
<dbReference type="EMBL" id="SOSA01000718">
    <property type="protein sequence ID" value="THC89058.1"/>
    <property type="molecule type" value="Genomic_DNA"/>
</dbReference>
<evidence type="ECO:0000313" key="4">
    <source>
        <dbReference type="EMBL" id="THC89058.1"/>
    </source>
</evidence>
<organism evidence="4 5">
    <name type="scientific">Aspergillus tanneri</name>
    <dbReference type="NCBI Taxonomy" id="1220188"/>
    <lineage>
        <taxon>Eukaryota</taxon>
        <taxon>Fungi</taxon>
        <taxon>Dikarya</taxon>
        <taxon>Ascomycota</taxon>
        <taxon>Pezizomycotina</taxon>
        <taxon>Eurotiomycetes</taxon>
        <taxon>Eurotiomycetidae</taxon>
        <taxon>Eurotiales</taxon>
        <taxon>Aspergillaceae</taxon>
        <taxon>Aspergillus</taxon>
        <taxon>Aspergillus subgen. Circumdati</taxon>
    </lineage>
</organism>
<dbReference type="AlphaFoldDB" id="A0A4S3J4U1"/>
<dbReference type="GO" id="GO:0016491">
    <property type="term" value="F:oxidoreductase activity"/>
    <property type="evidence" value="ECO:0007669"/>
    <property type="project" value="UniProtKB-KW"/>
</dbReference>
<evidence type="ECO:0008006" key="6">
    <source>
        <dbReference type="Google" id="ProtNLM"/>
    </source>
</evidence>
<dbReference type="Proteomes" id="UP000308092">
    <property type="component" value="Unassembled WGS sequence"/>
</dbReference>
<evidence type="ECO:0000256" key="1">
    <source>
        <dbReference type="ARBA" id="ARBA00022630"/>
    </source>
</evidence>
<dbReference type="InterPro" id="IPR036188">
    <property type="entry name" value="FAD/NAD-bd_sf"/>
</dbReference>
<evidence type="ECO:0000256" key="3">
    <source>
        <dbReference type="ARBA" id="ARBA00023002"/>
    </source>
</evidence>